<sequence>MQAPPSPRVARPVMYHRWSEMTFMHWRYPPAEIQRLLPAGLTVHTFDGAAWVGLTTFLMEDVRIPHSPALPWLSRFPETNVRTYVRDDQGRDGVWFLSLDAGRLLAVLGARVAYRLPYFWSGMSVRADGERQGYRCRRRCPGPVGARCDADVEIGPPLAESERDELAHFLTARYRLFTTVAGRTVHAEIEHPDWPLRHARLIRLEEDLLQAGGLAAPDGAPLLHASSGVPVRVGMWSR</sequence>
<dbReference type="InterPro" id="IPR018644">
    <property type="entry name" value="DUF2071"/>
</dbReference>
<evidence type="ECO:0000313" key="1">
    <source>
        <dbReference type="EMBL" id="MFC7604669.1"/>
    </source>
</evidence>
<evidence type="ECO:0000313" key="2">
    <source>
        <dbReference type="Proteomes" id="UP001596514"/>
    </source>
</evidence>
<dbReference type="PANTHER" id="PTHR39186">
    <property type="entry name" value="DUF2071 FAMILY PROTEIN"/>
    <property type="match status" value="1"/>
</dbReference>
<dbReference type="Pfam" id="PF09844">
    <property type="entry name" value="DUF2071"/>
    <property type="match status" value="1"/>
</dbReference>
<dbReference type="EMBL" id="JBHTEE010000001">
    <property type="protein sequence ID" value="MFC7604669.1"/>
    <property type="molecule type" value="Genomic_DNA"/>
</dbReference>
<dbReference type="RefSeq" id="WP_343970495.1">
    <property type="nucleotide sequence ID" value="NZ_BAAAGK010000087.1"/>
</dbReference>
<proteinExistence type="predicted"/>
<organism evidence="1 2">
    <name type="scientific">Streptosporangium amethystogenes subsp. fukuiense</name>
    <dbReference type="NCBI Taxonomy" id="698418"/>
    <lineage>
        <taxon>Bacteria</taxon>
        <taxon>Bacillati</taxon>
        <taxon>Actinomycetota</taxon>
        <taxon>Actinomycetes</taxon>
        <taxon>Streptosporangiales</taxon>
        <taxon>Streptosporangiaceae</taxon>
        <taxon>Streptosporangium</taxon>
    </lineage>
</organism>
<reference evidence="2" key="1">
    <citation type="journal article" date="2019" name="Int. J. Syst. Evol. Microbiol.">
        <title>The Global Catalogue of Microorganisms (GCM) 10K type strain sequencing project: providing services to taxonomists for standard genome sequencing and annotation.</title>
        <authorList>
            <consortium name="The Broad Institute Genomics Platform"/>
            <consortium name="The Broad Institute Genome Sequencing Center for Infectious Disease"/>
            <person name="Wu L."/>
            <person name="Ma J."/>
        </authorList>
    </citation>
    <scope>NUCLEOTIDE SEQUENCE [LARGE SCALE GENOMIC DNA]</scope>
    <source>
        <strain evidence="2">JCM 10083</strain>
    </source>
</reference>
<gene>
    <name evidence="1" type="ORF">ACFQVD_31635</name>
</gene>
<dbReference type="SUPFAM" id="SSF160104">
    <property type="entry name" value="Acetoacetate decarboxylase-like"/>
    <property type="match status" value="1"/>
</dbReference>
<dbReference type="Proteomes" id="UP001596514">
    <property type="component" value="Unassembled WGS sequence"/>
</dbReference>
<accession>A0ABW2T8B7</accession>
<comment type="caution">
    <text evidence="1">The sequence shown here is derived from an EMBL/GenBank/DDBJ whole genome shotgun (WGS) entry which is preliminary data.</text>
</comment>
<keyword evidence="2" id="KW-1185">Reference proteome</keyword>
<dbReference type="InterPro" id="IPR023375">
    <property type="entry name" value="ADC_dom_sf"/>
</dbReference>
<name>A0ABW2T8B7_9ACTN</name>
<dbReference type="Gene3D" id="2.40.400.10">
    <property type="entry name" value="Acetoacetate decarboxylase-like"/>
    <property type="match status" value="1"/>
</dbReference>
<dbReference type="PANTHER" id="PTHR39186:SF1">
    <property type="entry name" value="DUF2071 DOMAIN-CONTAINING PROTEIN"/>
    <property type="match status" value="1"/>
</dbReference>
<protein>
    <submittedName>
        <fullName evidence="1">YqjF family protein</fullName>
    </submittedName>
</protein>